<dbReference type="InterPro" id="IPR018497">
    <property type="entry name" value="Peptidase_M13_C"/>
</dbReference>
<dbReference type="GO" id="GO:0046872">
    <property type="term" value="F:metal ion binding"/>
    <property type="evidence" value="ECO:0007669"/>
    <property type="project" value="UniProtKB-KW"/>
</dbReference>
<keyword evidence="5" id="KW-0378">Hydrolase</keyword>
<keyword evidence="3" id="KW-0645">Protease</keyword>
<dbReference type="PROSITE" id="PS51885">
    <property type="entry name" value="NEPRILYSIN"/>
    <property type="match status" value="1"/>
</dbReference>
<dbReference type="Gene3D" id="3.40.390.10">
    <property type="entry name" value="Collagenase (Catalytic Domain)"/>
    <property type="match status" value="1"/>
</dbReference>
<dbReference type="PRINTS" id="PR00786">
    <property type="entry name" value="NEPRILYSIN"/>
</dbReference>
<accession>A0A976FQG2</accession>
<name>A0A976FQG2_BRELC</name>
<dbReference type="Gene3D" id="1.10.1380.10">
    <property type="entry name" value="Neutral endopeptidase , domain2"/>
    <property type="match status" value="1"/>
</dbReference>
<feature type="domain" description="Peptidase M13 N-terminal" evidence="9">
    <location>
        <begin position="105"/>
        <end position="482"/>
    </location>
</feature>
<dbReference type="GO" id="GO:0004222">
    <property type="term" value="F:metalloendopeptidase activity"/>
    <property type="evidence" value="ECO:0007669"/>
    <property type="project" value="InterPro"/>
</dbReference>
<dbReference type="Pfam" id="PF05649">
    <property type="entry name" value="Peptidase_M13_N"/>
    <property type="match status" value="1"/>
</dbReference>
<evidence type="ECO:0008006" key="12">
    <source>
        <dbReference type="Google" id="ProtNLM"/>
    </source>
</evidence>
<dbReference type="GO" id="GO:0005886">
    <property type="term" value="C:plasma membrane"/>
    <property type="evidence" value="ECO:0007669"/>
    <property type="project" value="TreeGrafter"/>
</dbReference>
<dbReference type="Pfam" id="PF01431">
    <property type="entry name" value="Peptidase_M13"/>
    <property type="match status" value="1"/>
</dbReference>
<evidence type="ECO:0000256" key="6">
    <source>
        <dbReference type="ARBA" id="ARBA00022833"/>
    </source>
</evidence>
<dbReference type="InterPro" id="IPR000718">
    <property type="entry name" value="Peptidase_M13"/>
</dbReference>
<gene>
    <name evidence="10" type="ORF">CCR75_005738</name>
</gene>
<keyword evidence="7" id="KW-0482">Metalloprotease</keyword>
<dbReference type="PANTHER" id="PTHR11733">
    <property type="entry name" value="ZINC METALLOPROTEASE FAMILY M13 NEPRILYSIN-RELATED"/>
    <property type="match status" value="1"/>
</dbReference>
<dbReference type="RefSeq" id="XP_067820596.1">
    <property type="nucleotide sequence ID" value="XM_067963814.1"/>
</dbReference>
<dbReference type="PANTHER" id="PTHR11733:SF167">
    <property type="entry name" value="FI17812P1-RELATED"/>
    <property type="match status" value="1"/>
</dbReference>
<dbReference type="AlphaFoldDB" id="A0A976FQG2"/>
<dbReference type="CDD" id="cd08662">
    <property type="entry name" value="M13"/>
    <property type="match status" value="1"/>
</dbReference>
<protein>
    <recommendedName>
        <fullName evidence="12">Endothelin-converting enzyme 1</fullName>
    </recommendedName>
</protein>
<evidence type="ECO:0000256" key="7">
    <source>
        <dbReference type="ARBA" id="ARBA00023049"/>
    </source>
</evidence>
<keyword evidence="6" id="KW-0862">Zinc</keyword>
<comment type="cofactor">
    <cofactor evidence="1">
        <name>Zn(2+)</name>
        <dbReference type="ChEBI" id="CHEBI:29105"/>
    </cofactor>
</comment>
<dbReference type="EMBL" id="SHOA02000004">
    <property type="protein sequence ID" value="TDH71097.1"/>
    <property type="molecule type" value="Genomic_DNA"/>
</dbReference>
<evidence type="ECO:0000313" key="10">
    <source>
        <dbReference type="EMBL" id="TDH71097.1"/>
    </source>
</evidence>
<dbReference type="OrthoDB" id="6475849at2759"/>
<dbReference type="KEGG" id="blac:94349485"/>
<dbReference type="SUPFAM" id="SSF55486">
    <property type="entry name" value="Metalloproteases ('zincins'), catalytic domain"/>
    <property type="match status" value="1"/>
</dbReference>
<dbReference type="Proteomes" id="UP000294530">
    <property type="component" value="Unassembled WGS sequence"/>
</dbReference>
<evidence type="ECO:0000256" key="5">
    <source>
        <dbReference type="ARBA" id="ARBA00022801"/>
    </source>
</evidence>
<evidence type="ECO:0000259" key="8">
    <source>
        <dbReference type="Pfam" id="PF01431"/>
    </source>
</evidence>
<dbReference type="InterPro" id="IPR042089">
    <property type="entry name" value="Peptidase_M13_dom_2"/>
</dbReference>
<keyword evidence="4" id="KW-0479">Metal-binding</keyword>
<dbReference type="InterPro" id="IPR008753">
    <property type="entry name" value="Peptidase_M13_N"/>
</dbReference>
<evidence type="ECO:0000259" key="9">
    <source>
        <dbReference type="Pfam" id="PF05649"/>
    </source>
</evidence>
<feature type="domain" description="Peptidase M13 C-terminal" evidence="8">
    <location>
        <begin position="535"/>
        <end position="751"/>
    </location>
</feature>
<keyword evidence="11" id="KW-1185">Reference proteome</keyword>
<evidence type="ECO:0000256" key="2">
    <source>
        <dbReference type="ARBA" id="ARBA00007357"/>
    </source>
</evidence>
<sequence length="753" mass="83487">MGSLKSLNSTKKYENDNAKNEAFRTHQSDKLQPGIAAFPSLGLKRTVATWAIVGIGAQLFIAVVSGMQSDNGTSPSHLQATTPSHDWIDELPTSVLTHINRNVDPCVDLYEFSCGAWLEQVKIPEDKASVTLAFSTVRDDNEVVLKEVMEQGWPLIGELYDSCMNYTNTSDPTANEASVAILVPTLLQIAATTSKEELFQLAGNISRVGPSLFTALYVGTDAREATRYALHALQQGLTLPSPQYYLDKKQFDSIKDDFYAYVLTLFQLAGYDANTSASQAASVLSFEQVLAPLYVPKEKLQDPVATYNRKSIAETITTYPLLFKAYLNGSKLLPDLLAKDVIVQTPAFFDRVEALVSGGSVTLDTLQSMLAYRYIASMASLLSAPFVQTDFAFRQKTLYGQKTQAPRWKTCVTRVTDAFPDLVGTYYARVRSDNATIQLAQEMVTQIQDTFQKNLMELDWLDNSTRKAALDKLGNFTKHIGHSMHEEPYPFQLRRNASFVENLEIISNYELNRDIGRIGTPIDPNEWLRSGATVNAFYIPRANRIVLPDGILQSPFFAQDRHSSRNFGAMGSVIGHELTHGFDSSGRHYAGDGNLRDWWSNATTNEFLKRAEGLVTQYNSYEVRSQTGSNKVLGTINGNFTLLENIADNGGVKLAFAAYQKHMADHDLHASSMIRAESHLSDTVAEKLFFISFAQTFCAKRSDASIINGLASDSHSVQEWRINGVASNSQDFAQVFSCPAASAMNPKTKHQLW</sequence>
<comment type="caution">
    <text evidence="10">The sequence shown here is derived from an EMBL/GenBank/DDBJ whole genome shotgun (WGS) entry which is preliminary data.</text>
</comment>
<evidence type="ECO:0000256" key="4">
    <source>
        <dbReference type="ARBA" id="ARBA00022723"/>
    </source>
</evidence>
<organism evidence="10 11">
    <name type="scientific">Bremia lactucae</name>
    <name type="common">Lettuce downy mildew</name>
    <dbReference type="NCBI Taxonomy" id="4779"/>
    <lineage>
        <taxon>Eukaryota</taxon>
        <taxon>Sar</taxon>
        <taxon>Stramenopiles</taxon>
        <taxon>Oomycota</taxon>
        <taxon>Peronosporomycetes</taxon>
        <taxon>Peronosporales</taxon>
        <taxon>Peronosporaceae</taxon>
        <taxon>Bremia</taxon>
    </lineage>
</organism>
<dbReference type="GO" id="GO:0016485">
    <property type="term" value="P:protein processing"/>
    <property type="evidence" value="ECO:0007669"/>
    <property type="project" value="TreeGrafter"/>
</dbReference>
<evidence type="ECO:0000313" key="11">
    <source>
        <dbReference type="Proteomes" id="UP000294530"/>
    </source>
</evidence>
<evidence type="ECO:0000256" key="1">
    <source>
        <dbReference type="ARBA" id="ARBA00001947"/>
    </source>
</evidence>
<evidence type="ECO:0000256" key="3">
    <source>
        <dbReference type="ARBA" id="ARBA00022670"/>
    </source>
</evidence>
<comment type="similarity">
    <text evidence="2">Belongs to the peptidase M13 family.</text>
</comment>
<proteinExistence type="inferred from homology"/>
<dbReference type="InterPro" id="IPR024079">
    <property type="entry name" value="MetalloPept_cat_dom_sf"/>
</dbReference>
<dbReference type="GeneID" id="94349485"/>
<reference evidence="10 11" key="1">
    <citation type="journal article" date="2021" name="Genome Biol.">
        <title>AFLAP: assembly-free linkage analysis pipeline using k-mers from genome sequencing data.</title>
        <authorList>
            <person name="Fletcher K."/>
            <person name="Zhang L."/>
            <person name="Gil J."/>
            <person name="Han R."/>
            <person name="Cavanaugh K."/>
            <person name="Michelmore R."/>
        </authorList>
    </citation>
    <scope>NUCLEOTIDE SEQUENCE [LARGE SCALE GENOMIC DNA]</scope>
    <source>
        <strain evidence="10 11">SF5</strain>
    </source>
</reference>